<comment type="caution">
    <text evidence="2">The sequence shown here is derived from an EMBL/GenBank/DDBJ whole genome shotgun (WGS) entry which is preliminary data.</text>
</comment>
<name>A0ABQ3Q5W9_9ACTN</name>
<protein>
    <submittedName>
        <fullName evidence="2">Uncharacterized protein</fullName>
    </submittedName>
</protein>
<dbReference type="Proteomes" id="UP001052655">
    <property type="component" value="Unassembled WGS sequence"/>
</dbReference>
<sequence>MRRHQPPVQRAQQGRAEQGEQRGRHGGAQLDAEPDGDPGETGGEQENGTPGGEPTDRNGKQQHGPSRPRPGLTVPPERPARVRRGAGPADLSVVTPAHEPAWTVPRVRELLAVQEQRPVLRLVR</sequence>
<accession>A0ABQ3Q5W9</accession>
<evidence type="ECO:0000313" key="2">
    <source>
        <dbReference type="EMBL" id="GHI32649.1"/>
    </source>
</evidence>
<gene>
    <name evidence="2" type="ORF">Sdagh_43790</name>
</gene>
<reference evidence="2" key="1">
    <citation type="submission" date="2024-05" db="EMBL/GenBank/DDBJ databases">
        <title>Whole genome shotgun sequence of Streptomyces daghestanicus NBRC 12762.</title>
        <authorList>
            <person name="Komaki H."/>
            <person name="Tamura T."/>
        </authorList>
    </citation>
    <scope>NUCLEOTIDE SEQUENCE</scope>
    <source>
        <strain evidence="2">NBRC 12762</strain>
    </source>
</reference>
<feature type="region of interest" description="Disordered" evidence="1">
    <location>
        <begin position="1"/>
        <end position="94"/>
    </location>
</feature>
<proteinExistence type="predicted"/>
<keyword evidence="3" id="KW-1185">Reference proteome</keyword>
<evidence type="ECO:0000313" key="3">
    <source>
        <dbReference type="Proteomes" id="UP001052655"/>
    </source>
</evidence>
<dbReference type="EMBL" id="BNDX01000010">
    <property type="protein sequence ID" value="GHI32649.1"/>
    <property type="molecule type" value="Genomic_DNA"/>
</dbReference>
<evidence type="ECO:0000256" key="1">
    <source>
        <dbReference type="SAM" id="MobiDB-lite"/>
    </source>
</evidence>
<organism evidence="2 3">
    <name type="scientific">Streptomyces daghestanicus</name>
    <dbReference type="NCBI Taxonomy" id="66885"/>
    <lineage>
        <taxon>Bacteria</taxon>
        <taxon>Bacillati</taxon>
        <taxon>Actinomycetota</taxon>
        <taxon>Actinomycetes</taxon>
        <taxon>Kitasatosporales</taxon>
        <taxon>Streptomycetaceae</taxon>
        <taxon>Streptomyces</taxon>
    </lineage>
</organism>